<keyword evidence="1" id="KW-0862">Zinc</keyword>
<dbReference type="SUPFAM" id="SSF55486">
    <property type="entry name" value="Metalloproteases ('zincins'), catalytic domain"/>
    <property type="match status" value="1"/>
</dbReference>
<evidence type="ECO:0000256" key="2">
    <source>
        <dbReference type="SAM" id="MobiDB-lite"/>
    </source>
</evidence>
<feature type="active site" evidence="1">
    <location>
        <position position="160"/>
    </location>
</feature>
<dbReference type="PRINTS" id="PR00480">
    <property type="entry name" value="ASTACIN"/>
</dbReference>
<feature type="binding site" evidence="1">
    <location>
        <position position="159"/>
    </location>
    <ligand>
        <name>Zn(2+)</name>
        <dbReference type="ChEBI" id="CHEBI:29105"/>
        <note>catalytic</note>
    </ligand>
</feature>
<evidence type="ECO:0000313" key="5">
    <source>
        <dbReference type="Proteomes" id="UP001515943"/>
    </source>
</evidence>
<keyword evidence="5" id="KW-1185">Reference proteome</keyword>
<dbReference type="InterPro" id="IPR006026">
    <property type="entry name" value="Peptidase_Metallo"/>
</dbReference>
<comment type="caution">
    <text evidence="1">Lacks conserved residue(s) required for the propagation of feature annotation.</text>
</comment>
<organism evidence="4 5">
    <name type="scientific">Lentzea indica</name>
    <dbReference type="NCBI Taxonomy" id="2604800"/>
    <lineage>
        <taxon>Bacteria</taxon>
        <taxon>Bacillati</taxon>
        <taxon>Actinomycetota</taxon>
        <taxon>Actinomycetes</taxon>
        <taxon>Pseudonocardiales</taxon>
        <taxon>Pseudonocardiaceae</taxon>
        <taxon>Lentzea</taxon>
    </lineage>
</organism>
<dbReference type="CDD" id="cd04280">
    <property type="entry name" value="ZnMc_astacin_like"/>
    <property type="match status" value="1"/>
</dbReference>
<feature type="region of interest" description="Disordered" evidence="2">
    <location>
        <begin position="1"/>
        <end position="23"/>
    </location>
</feature>
<evidence type="ECO:0000256" key="1">
    <source>
        <dbReference type="PROSITE-ProRule" id="PRU01211"/>
    </source>
</evidence>
<dbReference type="InterPro" id="IPR034035">
    <property type="entry name" value="Astacin-like_dom"/>
</dbReference>
<dbReference type="InterPro" id="IPR001506">
    <property type="entry name" value="Peptidase_M12A"/>
</dbReference>
<protein>
    <submittedName>
        <fullName evidence="4">Zinc metalloprotease</fullName>
    </submittedName>
</protein>
<dbReference type="PROSITE" id="PS51864">
    <property type="entry name" value="ASTACIN"/>
    <property type="match status" value="1"/>
</dbReference>
<comment type="cofactor">
    <cofactor evidence="1">
        <name>Zn(2+)</name>
        <dbReference type="ChEBI" id="CHEBI:29105"/>
    </cofactor>
    <text evidence="1">Binds 1 zinc ion per subunit.</text>
</comment>
<keyword evidence="1" id="KW-0479">Metal-binding</keyword>
<comment type="caution">
    <text evidence="4">The sequence shown here is derived from an EMBL/GenBank/DDBJ whole genome shotgun (WGS) entry which is preliminary data.</text>
</comment>
<evidence type="ECO:0000313" key="4">
    <source>
        <dbReference type="EMBL" id="NKE59439.1"/>
    </source>
</evidence>
<gene>
    <name evidence="4" type="ORF">FXN61_22570</name>
</gene>
<feature type="domain" description="Peptidase M12A" evidence="3">
    <location>
        <begin position="67"/>
        <end position="261"/>
    </location>
</feature>
<reference evidence="4 5" key="1">
    <citation type="submission" date="2019-08" db="EMBL/GenBank/DDBJ databases">
        <title>Lentzea from Indian Himalayas.</title>
        <authorList>
            <person name="Mandal S."/>
            <person name="Mallick Gupta A."/>
            <person name="Maiti P.K."/>
            <person name="Sarkar J."/>
            <person name="Mandal S."/>
        </authorList>
    </citation>
    <scope>NUCLEOTIDE SEQUENCE [LARGE SCALE GENOMIC DNA]</scope>
    <source>
        <strain evidence="4 5">PSKA42</strain>
    </source>
</reference>
<accession>A0ABX1FKC5</accession>
<dbReference type="Pfam" id="PF01400">
    <property type="entry name" value="Astacin"/>
    <property type="match status" value="1"/>
</dbReference>
<dbReference type="PANTHER" id="PTHR10127">
    <property type="entry name" value="DISCOIDIN, CUB, EGF, LAMININ , AND ZINC METALLOPROTEASE DOMAIN CONTAINING"/>
    <property type="match status" value="1"/>
</dbReference>
<dbReference type="InterPro" id="IPR024079">
    <property type="entry name" value="MetalloPept_cat_dom_sf"/>
</dbReference>
<name>A0ABX1FKC5_9PSEU</name>
<sequence length="354" mass="39355">MTPPTEPGGEVTGSGQFRVGAEPRTGLIRTQTEGVKAVQYTMVDGEPMVEGDIVLDLVQEGDVEPAGVILPGQQFRWPGGRVPFEIDPNLPDQARVHNAVAHWERNTRIRLVPRNATNPDHRNFIRFRPGGGCSSPIGMRGDQQNITLAAGCETGATIHEIGHSVGLWHEQSREDRNNFVTIHWTNIQQQNAHNFNQHITDGDDVGPYDYHSIMHYPRWAFAIDTTRDTITPRQNVEIGQREGLSPGDCAAVRFMYRGLEPAAVFRGVQFTGSVPAGVTKRWFTHSWPAHWYVLWTVVPTAPAVDGPAQIEWTVQVTRQSGGLLKYFLAIRNLTGGQVEIEARYDVLGWSPDAL</sequence>
<feature type="binding site" evidence="1">
    <location>
        <position position="169"/>
    </location>
    <ligand>
        <name>Zn(2+)</name>
        <dbReference type="ChEBI" id="CHEBI:29105"/>
        <note>catalytic</note>
    </ligand>
</feature>
<keyword evidence="1" id="KW-0645">Protease</keyword>
<evidence type="ECO:0000259" key="3">
    <source>
        <dbReference type="PROSITE" id="PS51864"/>
    </source>
</evidence>
<dbReference type="Proteomes" id="UP001515943">
    <property type="component" value="Unassembled WGS sequence"/>
</dbReference>
<dbReference type="EMBL" id="VSRL01000083">
    <property type="protein sequence ID" value="NKE59439.1"/>
    <property type="molecule type" value="Genomic_DNA"/>
</dbReference>
<dbReference type="GO" id="GO:0008237">
    <property type="term" value="F:metallopeptidase activity"/>
    <property type="evidence" value="ECO:0007669"/>
    <property type="project" value="UniProtKB-KW"/>
</dbReference>
<dbReference type="Gene3D" id="3.40.390.10">
    <property type="entry name" value="Collagenase (Catalytic Domain)"/>
    <property type="match status" value="1"/>
</dbReference>
<keyword evidence="1 4" id="KW-0482">Metalloprotease</keyword>
<keyword evidence="1" id="KW-0378">Hydrolase</keyword>
<proteinExistence type="predicted"/>
<feature type="binding site" evidence="1">
    <location>
        <position position="163"/>
    </location>
    <ligand>
        <name>Zn(2+)</name>
        <dbReference type="ChEBI" id="CHEBI:29105"/>
        <note>catalytic</note>
    </ligand>
</feature>
<dbReference type="RefSeq" id="WP_167976094.1">
    <property type="nucleotide sequence ID" value="NZ_VSRL01000083.1"/>
</dbReference>
<dbReference type="PANTHER" id="PTHR10127:SF850">
    <property type="entry name" value="METALLOENDOPEPTIDASE"/>
    <property type="match status" value="1"/>
</dbReference>
<dbReference type="SMART" id="SM00235">
    <property type="entry name" value="ZnMc"/>
    <property type="match status" value="1"/>
</dbReference>